<reference evidence="1" key="2">
    <citation type="submission" date="2025-03" db="EMBL/GenBank/DDBJ databases">
        <authorList>
            <consortium name="ELIXIR-Norway"/>
            <consortium name="Elixir Norway"/>
        </authorList>
    </citation>
    <scope>NUCLEOTIDE SEQUENCE</scope>
</reference>
<name>A0AC59ZLW3_RANTA</name>
<evidence type="ECO:0000313" key="2">
    <source>
        <dbReference type="Proteomes" id="UP001162501"/>
    </source>
</evidence>
<protein>
    <submittedName>
        <fullName evidence="1">Uncharacterized protein</fullName>
    </submittedName>
</protein>
<feature type="non-terminal residue" evidence="1">
    <location>
        <position position="1"/>
    </location>
</feature>
<gene>
    <name evidence="1" type="ORF">MRATA1EN22A_LOCUS20150</name>
</gene>
<proteinExistence type="predicted"/>
<dbReference type="EMBL" id="OX596114">
    <property type="protein sequence ID" value="CAN0463673.1"/>
    <property type="molecule type" value="Genomic_DNA"/>
</dbReference>
<sequence length="99" mass="10846">GPGKPPPTGRVQERSQGDASTSQNPSRWHLSWLSNACTTRKDPESERLAKDNPETNPITIKPETQNQVEEQFSWVSLPCCSLPGCPFPKKSLALSALCV</sequence>
<evidence type="ECO:0000313" key="1">
    <source>
        <dbReference type="EMBL" id="CAN0463673.1"/>
    </source>
</evidence>
<dbReference type="Proteomes" id="UP001162501">
    <property type="component" value="Chromosome 30"/>
</dbReference>
<accession>A0AC59ZLW3</accession>
<reference evidence="1" key="1">
    <citation type="submission" date="2023-05" db="EMBL/GenBank/DDBJ databases">
        <authorList>
            <consortium name="ELIXIR-Norway"/>
        </authorList>
    </citation>
    <scope>NUCLEOTIDE SEQUENCE</scope>
</reference>
<organism evidence="1 2">
    <name type="scientific">Rangifer tarandus platyrhynchus</name>
    <name type="common">Svalbard reindeer</name>
    <dbReference type="NCBI Taxonomy" id="3082113"/>
    <lineage>
        <taxon>Eukaryota</taxon>
        <taxon>Metazoa</taxon>
        <taxon>Chordata</taxon>
        <taxon>Craniata</taxon>
        <taxon>Vertebrata</taxon>
        <taxon>Euteleostomi</taxon>
        <taxon>Mammalia</taxon>
        <taxon>Eutheria</taxon>
        <taxon>Laurasiatheria</taxon>
        <taxon>Artiodactyla</taxon>
        <taxon>Ruminantia</taxon>
        <taxon>Pecora</taxon>
        <taxon>Cervidae</taxon>
        <taxon>Odocoileinae</taxon>
        <taxon>Rangifer</taxon>
    </lineage>
</organism>